<dbReference type="eggNOG" id="COG0534">
    <property type="taxonomic scope" value="Bacteria"/>
</dbReference>
<dbReference type="EMBL" id="CP020330">
    <property type="protein sequence ID" value="AQZ49419.1"/>
    <property type="molecule type" value="Genomic_DNA"/>
</dbReference>
<feature type="transmembrane region" description="Helical" evidence="6">
    <location>
        <begin position="319"/>
        <end position="344"/>
    </location>
</feature>
<protein>
    <submittedName>
        <fullName evidence="7">DNA-damage-inducible protein F</fullName>
    </submittedName>
</protein>
<keyword evidence="5 6" id="KW-0472">Membrane</keyword>
<comment type="similarity">
    <text evidence="2">Belongs to the multi antimicrobial extrusion (MATE) (TC 2.A.66.1) family.</text>
</comment>
<feature type="transmembrane region" description="Helical" evidence="6">
    <location>
        <begin position="199"/>
        <end position="218"/>
    </location>
</feature>
<dbReference type="GO" id="GO:0042910">
    <property type="term" value="F:xenobiotic transmembrane transporter activity"/>
    <property type="evidence" value="ECO:0007669"/>
    <property type="project" value="InterPro"/>
</dbReference>
<dbReference type="CDD" id="cd13136">
    <property type="entry name" value="MATE_DinF_like"/>
    <property type="match status" value="1"/>
</dbReference>
<dbReference type="GO" id="GO:0005886">
    <property type="term" value="C:plasma membrane"/>
    <property type="evidence" value="ECO:0007669"/>
    <property type="project" value="TreeGrafter"/>
</dbReference>
<dbReference type="InterPro" id="IPR002528">
    <property type="entry name" value="MATE_fam"/>
</dbReference>
<name>A0A1U9YVG3_9HYPH</name>
<dbReference type="NCBIfam" id="TIGR00797">
    <property type="entry name" value="matE"/>
    <property type="match status" value="1"/>
</dbReference>
<dbReference type="GO" id="GO:0015297">
    <property type="term" value="F:antiporter activity"/>
    <property type="evidence" value="ECO:0007669"/>
    <property type="project" value="InterPro"/>
</dbReference>
<reference evidence="7 8" key="1">
    <citation type="submission" date="2017-03" db="EMBL/GenBank/DDBJ databases">
        <title>Foreign affairs: Plasmid Transfer between Roseobacters and Rhizobia.</title>
        <authorList>
            <person name="Bartling P."/>
            <person name="Bunk B."/>
            <person name="Overmann J."/>
            <person name="Brinkmann H."/>
            <person name="Petersen J."/>
        </authorList>
    </citation>
    <scope>NUCLEOTIDE SEQUENCE [LARGE SCALE GENOMIC DNA]</scope>
    <source>
        <strain evidence="7 8">MACL11</strain>
    </source>
</reference>
<comment type="subcellular location">
    <subcellularLocation>
        <location evidence="1">Membrane</location>
        <topology evidence="1">Multi-pass membrane protein</topology>
    </subcellularLocation>
</comment>
<accession>A0A1U9YVG3</accession>
<dbReference type="PANTHER" id="PTHR42893">
    <property type="entry name" value="PROTEIN DETOXIFICATION 44, CHLOROPLASTIC-RELATED"/>
    <property type="match status" value="1"/>
</dbReference>
<feature type="transmembrane region" description="Helical" evidence="6">
    <location>
        <begin position="51"/>
        <end position="73"/>
    </location>
</feature>
<evidence type="ECO:0000256" key="1">
    <source>
        <dbReference type="ARBA" id="ARBA00004141"/>
    </source>
</evidence>
<feature type="transmembrane region" description="Helical" evidence="6">
    <location>
        <begin position="97"/>
        <end position="120"/>
    </location>
</feature>
<keyword evidence="3 6" id="KW-0812">Transmembrane</keyword>
<dbReference type="Proteomes" id="UP000191135">
    <property type="component" value="Chromosome"/>
</dbReference>
<evidence type="ECO:0000256" key="6">
    <source>
        <dbReference type="SAM" id="Phobius"/>
    </source>
</evidence>
<evidence type="ECO:0000256" key="2">
    <source>
        <dbReference type="ARBA" id="ARBA00010199"/>
    </source>
</evidence>
<feature type="transmembrane region" description="Helical" evidence="6">
    <location>
        <begin position="389"/>
        <end position="408"/>
    </location>
</feature>
<gene>
    <name evidence="7" type="primary">dinF</name>
    <name evidence="7" type="ORF">Mame_00034</name>
</gene>
<keyword evidence="4 6" id="KW-1133">Transmembrane helix</keyword>
<evidence type="ECO:0000313" key="7">
    <source>
        <dbReference type="EMBL" id="AQZ49419.1"/>
    </source>
</evidence>
<feature type="transmembrane region" description="Helical" evidence="6">
    <location>
        <begin position="244"/>
        <end position="259"/>
    </location>
</feature>
<proteinExistence type="inferred from homology"/>
<dbReference type="RefSeq" id="WP_018063533.1">
    <property type="nucleotide sequence ID" value="NZ_AQWH01000003.1"/>
</dbReference>
<keyword evidence="8" id="KW-1185">Reference proteome</keyword>
<organism evidence="7 8">
    <name type="scientific">Martelella mediterranea DSM 17316</name>
    <dbReference type="NCBI Taxonomy" id="1122214"/>
    <lineage>
        <taxon>Bacteria</taxon>
        <taxon>Pseudomonadati</taxon>
        <taxon>Pseudomonadota</taxon>
        <taxon>Alphaproteobacteria</taxon>
        <taxon>Hyphomicrobiales</taxon>
        <taxon>Aurantimonadaceae</taxon>
        <taxon>Martelella</taxon>
    </lineage>
</organism>
<dbReference type="Pfam" id="PF01554">
    <property type="entry name" value="MatE"/>
    <property type="match status" value="2"/>
</dbReference>
<evidence type="ECO:0000256" key="5">
    <source>
        <dbReference type="ARBA" id="ARBA00023136"/>
    </source>
</evidence>
<feature type="transmembrane region" description="Helical" evidence="6">
    <location>
        <begin position="20"/>
        <end position="45"/>
    </location>
</feature>
<dbReference type="PANTHER" id="PTHR42893:SF46">
    <property type="entry name" value="PROTEIN DETOXIFICATION 44, CHLOROPLASTIC"/>
    <property type="match status" value="1"/>
</dbReference>
<dbReference type="InterPro" id="IPR044644">
    <property type="entry name" value="DinF-like"/>
</dbReference>
<feature type="transmembrane region" description="Helical" evidence="6">
    <location>
        <begin position="279"/>
        <end position="298"/>
    </location>
</feature>
<feature type="transmembrane region" description="Helical" evidence="6">
    <location>
        <begin position="169"/>
        <end position="193"/>
    </location>
</feature>
<evidence type="ECO:0000256" key="4">
    <source>
        <dbReference type="ARBA" id="ARBA00022989"/>
    </source>
</evidence>
<dbReference type="STRING" id="1122214.Mame_00034"/>
<feature type="transmembrane region" description="Helical" evidence="6">
    <location>
        <begin position="140"/>
        <end position="162"/>
    </location>
</feature>
<evidence type="ECO:0000256" key="3">
    <source>
        <dbReference type="ARBA" id="ARBA00022692"/>
    </source>
</evidence>
<feature type="transmembrane region" description="Helical" evidence="6">
    <location>
        <begin position="356"/>
        <end position="377"/>
    </location>
</feature>
<sequence>MENTAGRVSRPFQVTNRQVFTIALPMMIAHFSTPLVSLAATGVVGQLRNEVLIGGVALAAVIFDVLFTTFNFLRGATTGFTAQAVGAGDRRQEQRMLLGGILIALSAGLLILLLHVPIGHLGLAALDADGPVGDAAWTYYAWRVWSAPFALFNFVVFGWVIGRGEAMTALLLQVVLNALNLFLAFAGVLWLGYGLAGAGAASLIAEGMTAVIGAVLILRRTDRELWEWPDLSALKRMFSVNRDMMIRSFALLIGLSFFTRQSGVLGTDILAANTVLLRYYFLGVAFLDGFATAAEQLAGRAVGAFYRPAFERVIKLTTLWGVAMALAVSAVFFLTGPMVVALIAPIPETQALAHTYLPYAAIMPLIGVIAFQMDGVFIGATWSREMRTLMLASLAFYFAAWAVLQPLFGNHGLWIAMLLFQGARSVFFRLTLPKLADRTFSPAASP</sequence>
<evidence type="ECO:0000313" key="8">
    <source>
        <dbReference type="Proteomes" id="UP000191135"/>
    </source>
</evidence>
<dbReference type="AlphaFoldDB" id="A0A1U9YVG3"/>
<dbReference type="KEGG" id="mmed:Mame_00034"/>